<sequence>MKKYIYSLALCLCVSGSLYAGNGEKYIGISGGYSLLRAIDVRLSYEMESRYHGSHELFAEFYDSYEKGDWKYLQEYRGGYAYKFPLHRGKNSTFKMRMDAALGADAEGFTCGFQMGFELNRTFGNGVQGFIAQNNEYALWTRRPWRNGLSMGLRIPF</sequence>
<gene>
    <name evidence="2" type="ORF">CE91St3_31990</name>
</gene>
<evidence type="ECO:0000256" key="1">
    <source>
        <dbReference type="SAM" id="SignalP"/>
    </source>
</evidence>
<accession>A0AA37K9A8</accession>
<dbReference type="EMBL" id="BQNZ01000003">
    <property type="protein sequence ID" value="GKH73336.1"/>
    <property type="molecule type" value="Genomic_DNA"/>
</dbReference>
<feature type="signal peptide" evidence="1">
    <location>
        <begin position="1"/>
        <end position="20"/>
    </location>
</feature>
<name>A0AA37K9A8_9BACT</name>
<dbReference type="AlphaFoldDB" id="A0AA37K9A8"/>
<reference evidence="2" key="1">
    <citation type="submission" date="2022-01" db="EMBL/GenBank/DDBJ databases">
        <title>Novel bile acid biosynthetic pathways are enriched in the microbiome of centenarians.</title>
        <authorList>
            <person name="Sato Y."/>
            <person name="Atarashi K."/>
            <person name="Plichta R.D."/>
            <person name="Arai Y."/>
            <person name="Sasajima S."/>
            <person name="Kearney M.S."/>
            <person name="Suda W."/>
            <person name="Takeshita K."/>
            <person name="Sasaki T."/>
            <person name="Okamoto S."/>
            <person name="Skelly N.A."/>
            <person name="Okamura Y."/>
            <person name="Vlamakis H."/>
            <person name="Li Y."/>
            <person name="Tanoue T."/>
            <person name="Takei H."/>
            <person name="Nittono H."/>
            <person name="Narushima S."/>
            <person name="Irie J."/>
            <person name="Itoh H."/>
            <person name="Moriya K."/>
            <person name="Sugiura Y."/>
            <person name="Suematsu M."/>
            <person name="Moritoki N."/>
            <person name="Shibata S."/>
            <person name="Littman R.D."/>
            <person name="Fischbach A.M."/>
            <person name="Uwamino Y."/>
            <person name="Inoue T."/>
            <person name="Honda A."/>
            <person name="Hattori M."/>
            <person name="Murai T."/>
            <person name="Xavier J.R."/>
            <person name="Hirose N."/>
            <person name="Honda K."/>
        </authorList>
    </citation>
    <scope>NUCLEOTIDE SEQUENCE</scope>
    <source>
        <strain evidence="2">CE91-St3</strain>
    </source>
</reference>
<proteinExistence type="predicted"/>
<evidence type="ECO:0008006" key="4">
    <source>
        <dbReference type="Google" id="ProtNLM"/>
    </source>
</evidence>
<evidence type="ECO:0000313" key="2">
    <source>
        <dbReference type="EMBL" id="GKH73336.1"/>
    </source>
</evidence>
<dbReference type="Proteomes" id="UP001055114">
    <property type="component" value="Unassembled WGS sequence"/>
</dbReference>
<keyword evidence="1" id="KW-0732">Signal</keyword>
<dbReference type="RefSeq" id="WP_244063989.1">
    <property type="nucleotide sequence ID" value="NZ_BQNZ01000003.1"/>
</dbReference>
<feature type="chain" id="PRO_5041452231" description="DUF3575 domain-containing protein" evidence="1">
    <location>
        <begin position="21"/>
        <end position="157"/>
    </location>
</feature>
<organism evidence="2 3">
    <name type="scientific">Parabacteroides merdae</name>
    <dbReference type="NCBI Taxonomy" id="46503"/>
    <lineage>
        <taxon>Bacteria</taxon>
        <taxon>Pseudomonadati</taxon>
        <taxon>Bacteroidota</taxon>
        <taxon>Bacteroidia</taxon>
        <taxon>Bacteroidales</taxon>
        <taxon>Tannerellaceae</taxon>
        <taxon>Parabacteroides</taxon>
    </lineage>
</organism>
<comment type="caution">
    <text evidence="2">The sequence shown here is derived from an EMBL/GenBank/DDBJ whole genome shotgun (WGS) entry which is preliminary data.</text>
</comment>
<protein>
    <recommendedName>
        <fullName evidence="4">DUF3575 domain-containing protein</fullName>
    </recommendedName>
</protein>
<evidence type="ECO:0000313" key="3">
    <source>
        <dbReference type="Proteomes" id="UP001055114"/>
    </source>
</evidence>